<feature type="coiled-coil region" evidence="12">
    <location>
        <begin position="168"/>
        <end position="202"/>
    </location>
</feature>
<evidence type="ECO:0000256" key="8">
    <source>
        <dbReference type="ARBA" id="ARBA00023054"/>
    </source>
</evidence>
<evidence type="ECO:0000256" key="7">
    <source>
        <dbReference type="ARBA" id="ARBA00022833"/>
    </source>
</evidence>
<evidence type="ECO:0000256" key="11">
    <source>
        <dbReference type="PROSITE-ProRule" id="PRU00042"/>
    </source>
</evidence>
<evidence type="ECO:0000256" key="6">
    <source>
        <dbReference type="ARBA" id="ARBA00022771"/>
    </source>
</evidence>
<keyword evidence="16" id="KW-1185">Reference proteome</keyword>
<evidence type="ECO:0000256" key="12">
    <source>
        <dbReference type="SAM" id="Coils"/>
    </source>
</evidence>
<feature type="compositionally biased region" description="Polar residues" evidence="13">
    <location>
        <begin position="306"/>
        <end position="317"/>
    </location>
</feature>
<dbReference type="PANTHER" id="PTHR21502">
    <property type="entry name" value="ZINC FINGER PROTEIN DZIP1"/>
    <property type="match status" value="1"/>
</dbReference>
<dbReference type="PROSITE" id="PS00028">
    <property type="entry name" value="ZINC_FINGER_C2H2_1"/>
    <property type="match status" value="1"/>
</dbReference>
<dbReference type="Pfam" id="PF13815">
    <property type="entry name" value="Dzip-like_N"/>
    <property type="match status" value="1"/>
</dbReference>
<keyword evidence="10" id="KW-0966">Cell projection</keyword>
<keyword evidence="4" id="KW-0963">Cytoplasm</keyword>
<feature type="domain" description="C2H2-type" evidence="14">
    <location>
        <begin position="207"/>
        <end position="235"/>
    </location>
</feature>
<evidence type="ECO:0000256" key="9">
    <source>
        <dbReference type="ARBA" id="ARBA00023212"/>
    </source>
</evidence>
<evidence type="ECO:0000256" key="4">
    <source>
        <dbReference type="ARBA" id="ARBA00022490"/>
    </source>
</evidence>
<feature type="compositionally biased region" description="Basic and acidic residues" evidence="13">
    <location>
        <begin position="468"/>
        <end position="486"/>
    </location>
</feature>
<feature type="region of interest" description="Disordered" evidence="13">
    <location>
        <begin position="277"/>
        <end position="326"/>
    </location>
</feature>
<feature type="coiled-coil region" evidence="12">
    <location>
        <begin position="422"/>
        <end position="453"/>
    </location>
</feature>
<evidence type="ECO:0000256" key="2">
    <source>
        <dbReference type="ARBA" id="ARBA00004120"/>
    </source>
</evidence>
<dbReference type="GO" id="GO:0005814">
    <property type="term" value="C:centriole"/>
    <property type="evidence" value="ECO:0007669"/>
    <property type="project" value="UniProtKB-SubCell"/>
</dbReference>
<feature type="region of interest" description="Disordered" evidence="13">
    <location>
        <begin position="666"/>
        <end position="715"/>
    </location>
</feature>
<dbReference type="PROSITE" id="PS50157">
    <property type="entry name" value="ZINC_FINGER_C2H2_2"/>
    <property type="match status" value="1"/>
</dbReference>
<dbReference type="PANTHER" id="PTHR21502:SF3">
    <property type="entry name" value="CILIUM ASSEMBLY PROTEIN DZIP1L"/>
    <property type="match status" value="1"/>
</dbReference>
<dbReference type="STRING" id="7395.A0A1A9V641"/>
<evidence type="ECO:0000313" key="15">
    <source>
        <dbReference type="EnsemblMetazoa" id="GAUT027187-PA"/>
    </source>
</evidence>
<keyword evidence="5" id="KW-0479">Metal-binding</keyword>
<evidence type="ECO:0000256" key="3">
    <source>
        <dbReference type="ARBA" id="ARBA00009131"/>
    </source>
</evidence>
<comment type="subcellular location">
    <subcellularLocation>
        <location evidence="2">Cytoplasm</location>
        <location evidence="2">Cytoskeleton</location>
        <location evidence="2">Cilium basal body</location>
    </subcellularLocation>
    <subcellularLocation>
        <location evidence="1">Cytoplasm</location>
        <location evidence="1">Cytoskeleton</location>
        <location evidence="1">Microtubule organizing center</location>
        <location evidence="1">Centrosome</location>
        <location evidence="1">Centriole</location>
    </subcellularLocation>
</comment>
<evidence type="ECO:0000256" key="1">
    <source>
        <dbReference type="ARBA" id="ARBA00004114"/>
    </source>
</evidence>
<sequence length="802" mass="91886">MYIHDDIENMNNNVLYISFVLHNNYNKIKCTNACLYASGNLALLMADCALSTLIFIRLNKNLIDAKGGINFRVILRFLNLTKTSSHALFTSSINRSVEVERILKDQNLEQIDDVVGHLSEVPLGSILETNILDSGIAKYFLLSQFSVQYLLFCRTFLAETVNDLRESHGSAQMEVATLKRSLSEANNEILQLHKKITQMEAIHEVIYPCHLCTKNFISNDALNLHISRKHNTKVERKPETPCLIAKEREHDLNLINTIKLELEIKQLKERLNNAEREIKEKSLSNSKRSTPQPPNRSPKRTEELKSTQSIGIQSNLTELKEKDDNNENVIEHKDQILILQAKLNDFETWKQRQKEENSEFFRDIHQKLGELTEAFEACKNRKEKTQDEIEQEVHNVHSTAPSIEHLEDLLSRKVEDISKQSSDKLEKMILKLQQNYKEKLEEMQNDFKKVAAVNIENNNQIQQLQKKNTADVEGIKRSEEDDKDREREITFVAEEAKSKESISSSSNRTFVKTAPTILKKNATISVSISDSENDEDSSTNISESLEEENPGIASTSCKKSIQPGKTFIMGQEQSYHNKTEKVSKNIKIKPKTVIREDVMKMTNTRLKAMGVDAKTKGLSQTSLKRLTSELNEKRNRMTQKYPNFHATRDKIRKFVDKLCSSKMPASAQILLEQTRPKKPKEDNKEKSENSDNDETDDDEGASPIQVSTPVNETTIPLNNNEFKERLERILASPIKKPDNYKHHIVKAMVHQEGNRPVPFPRKKVMFEHANVATEHTENGEVPIIKSKSSHRLLSDDNLRSLL</sequence>
<feature type="coiled-coil region" evidence="12">
    <location>
        <begin position="368"/>
        <end position="395"/>
    </location>
</feature>
<dbReference type="InterPro" id="IPR013087">
    <property type="entry name" value="Znf_C2H2_type"/>
</dbReference>
<feature type="compositionally biased region" description="Polar residues" evidence="13">
    <location>
        <begin position="704"/>
        <end position="715"/>
    </location>
</feature>
<keyword evidence="8 12" id="KW-0175">Coiled coil</keyword>
<keyword evidence="6 11" id="KW-0863">Zinc-finger</keyword>
<feature type="region of interest" description="Disordered" evidence="13">
    <location>
        <begin position="464"/>
        <end position="486"/>
    </location>
</feature>
<feature type="region of interest" description="Disordered" evidence="13">
    <location>
        <begin position="528"/>
        <end position="558"/>
    </location>
</feature>
<dbReference type="GO" id="GO:0060271">
    <property type="term" value="P:cilium assembly"/>
    <property type="evidence" value="ECO:0007669"/>
    <property type="project" value="TreeGrafter"/>
</dbReference>
<evidence type="ECO:0000256" key="13">
    <source>
        <dbReference type="SAM" id="MobiDB-lite"/>
    </source>
</evidence>
<dbReference type="GO" id="GO:0008270">
    <property type="term" value="F:zinc ion binding"/>
    <property type="evidence" value="ECO:0007669"/>
    <property type="project" value="UniProtKB-KW"/>
</dbReference>
<keyword evidence="9" id="KW-0206">Cytoskeleton</keyword>
<evidence type="ECO:0000313" key="16">
    <source>
        <dbReference type="Proteomes" id="UP000078200"/>
    </source>
</evidence>
<keyword evidence="7" id="KW-0862">Zinc</keyword>
<feature type="compositionally biased region" description="Acidic residues" evidence="13">
    <location>
        <begin position="690"/>
        <end position="700"/>
    </location>
</feature>
<evidence type="ECO:0000259" key="14">
    <source>
        <dbReference type="PROSITE" id="PS50157"/>
    </source>
</evidence>
<evidence type="ECO:0000256" key="10">
    <source>
        <dbReference type="ARBA" id="ARBA00023273"/>
    </source>
</evidence>
<dbReference type="AlphaFoldDB" id="A0A1A9V641"/>
<dbReference type="InterPro" id="IPR051241">
    <property type="entry name" value="DZIP_RILPL"/>
</dbReference>
<accession>A0A1A9V641</accession>
<evidence type="ECO:0000256" key="5">
    <source>
        <dbReference type="ARBA" id="ARBA00022723"/>
    </source>
</evidence>
<name>A0A1A9V641_GLOAU</name>
<reference evidence="15" key="1">
    <citation type="submission" date="2020-05" db="UniProtKB">
        <authorList>
            <consortium name="EnsemblMetazoa"/>
        </authorList>
    </citation>
    <scope>IDENTIFICATION</scope>
    <source>
        <strain evidence="15">TTRI</strain>
    </source>
</reference>
<proteinExistence type="inferred from homology"/>
<dbReference type="Proteomes" id="UP000078200">
    <property type="component" value="Unassembled WGS sequence"/>
</dbReference>
<dbReference type="VEuPathDB" id="VectorBase:GAUT027187"/>
<organism evidence="15 16">
    <name type="scientific">Glossina austeni</name>
    <name type="common">Savannah tsetse fly</name>
    <dbReference type="NCBI Taxonomy" id="7395"/>
    <lineage>
        <taxon>Eukaryota</taxon>
        <taxon>Metazoa</taxon>
        <taxon>Ecdysozoa</taxon>
        <taxon>Arthropoda</taxon>
        <taxon>Hexapoda</taxon>
        <taxon>Insecta</taxon>
        <taxon>Pterygota</taxon>
        <taxon>Neoptera</taxon>
        <taxon>Endopterygota</taxon>
        <taxon>Diptera</taxon>
        <taxon>Brachycera</taxon>
        <taxon>Muscomorpha</taxon>
        <taxon>Hippoboscoidea</taxon>
        <taxon>Glossinidae</taxon>
        <taxon>Glossina</taxon>
    </lineage>
</organism>
<dbReference type="EnsemblMetazoa" id="GAUT027187-RA">
    <property type="protein sequence ID" value="GAUT027187-PA"/>
    <property type="gene ID" value="GAUT027187"/>
</dbReference>
<protein>
    <recommendedName>
        <fullName evidence="14">C2H2-type domain-containing protein</fullName>
    </recommendedName>
</protein>
<dbReference type="InterPro" id="IPR032714">
    <property type="entry name" value="DZIP1_N"/>
</dbReference>
<feature type="compositionally biased region" description="Basic and acidic residues" evidence="13">
    <location>
        <begin position="679"/>
        <end position="689"/>
    </location>
</feature>
<dbReference type="InterPro" id="IPR058883">
    <property type="entry name" value="DZIP1_dom"/>
</dbReference>
<comment type="similarity">
    <text evidence="3">Belongs to the DZIP C2H2-type zinc-finger protein family.</text>
</comment>
<dbReference type="GO" id="GO:0005737">
    <property type="term" value="C:cytoplasm"/>
    <property type="evidence" value="ECO:0007669"/>
    <property type="project" value="TreeGrafter"/>
</dbReference>
<dbReference type="Pfam" id="PF25977">
    <property type="entry name" value="DZIP1"/>
    <property type="match status" value="1"/>
</dbReference>
<dbReference type="GO" id="GO:0036064">
    <property type="term" value="C:ciliary basal body"/>
    <property type="evidence" value="ECO:0007669"/>
    <property type="project" value="TreeGrafter"/>
</dbReference>